<dbReference type="GO" id="GO:0071546">
    <property type="term" value="C:pi-body"/>
    <property type="evidence" value="ECO:0007669"/>
    <property type="project" value="TreeGrafter"/>
</dbReference>
<dbReference type="AlphaFoldDB" id="A0AAJ7BS70"/>
<proteinExistence type="predicted"/>
<evidence type="ECO:0000313" key="5">
    <source>
        <dbReference type="RefSeq" id="XP_015592302.1"/>
    </source>
</evidence>
<dbReference type="Pfam" id="PF00536">
    <property type="entry name" value="SAM_1"/>
    <property type="match status" value="1"/>
</dbReference>
<reference evidence="5" key="1">
    <citation type="submission" date="2025-08" db="UniProtKB">
        <authorList>
            <consortium name="RefSeq"/>
        </authorList>
    </citation>
    <scope>IDENTIFICATION</scope>
</reference>
<name>A0AAJ7BS70_CEPCN</name>
<dbReference type="RefSeq" id="XP_015592302.1">
    <property type="nucleotide sequence ID" value="XM_015736816.1"/>
</dbReference>
<evidence type="ECO:0000256" key="1">
    <source>
        <dbReference type="PROSITE-ProRule" id="PRU00023"/>
    </source>
</evidence>
<dbReference type="Gene3D" id="1.10.150.50">
    <property type="entry name" value="Transcription Factor, Ets-1"/>
    <property type="match status" value="1"/>
</dbReference>
<feature type="domain" description="SAM" evidence="3">
    <location>
        <begin position="290"/>
        <end position="338"/>
    </location>
</feature>
<dbReference type="PROSITE" id="PS50297">
    <property type="entry name" value="ANK_REP_REGION"/>
    <property type="match status" value="1"/>
</dbReference>
<gene>
    <name evidence="5" type="primary">LOC107266384</name>
</gene>
<evidence type="ECO:0000259" key="3">
    <source>
        <dbReference type="Pfam" id="PF00536"/>
    </source>
</evidence>
<protein>
    <submittedName>
        <fullName evidence="5">Uncharacterized protein LOC107266384</fullName>
    </submittedName>
</protein>
<dbReference type="KEGG" id="ccin:107266384"/>
<evidence type="ECO:0000256" key="2">
    <source>
        <dbReference type="SAM" id="Coils"/>
    </source>
</evidence>
<organism evidence="4 5">
    <name type="scientific">Cephus cinctus</name>
    <name type="common">Wheat stem sawfly</name>
    <dbReference type="NCBI Taxonomy" id="211228"/>
    <lineage>
        <taxon>Eukaryota</taxon>
        <taxon>Metazoa</taxon>
        <taxon>Ecdysozoa</taxon>
        <taxon>Arthropoda</taxon>
        <taxon>Hexapoda</taxon>
        <taxon>Insecta</taxon>
        <taxon>Pterygota</taxon>
        <taxon>Neoptera</taxon>
        <taxon>Endopterygota</taxon>
        <taxon>Hymenoptera</taxon>
        <taxon>Cephoidea</taxon>
        <taxon>Cephidae</taxon>
        <taxon>Cephus</taxon>
    </lineage>
</organism>
<keyword evidence="1" id="KW-0040">ANK repeat</keyword>
<keyword evidence="4" id="KW-1185">Reference proteome</keyword>
<keyword evidence="2" id="KW-0175">Coiled coil</keyword>
<dbReference type="PROSITE" id="PS50088">
    <property type="entry name" value="ANK_REPEAT"/>
    <property type="match status" value="2"/>
</dbReference>
<feature type="repeat" description="ANK" evidence="1">
    <location>
        <begin position="92"/>
        <end position="124"/>
    </location>
</feature>
<accession>A0AAJ7BS70</accession>
<evidence type="ECO:0000313" key="4">
    <source>
        <dbReference type="Proteomes" id="UP000694920"/>
    </source>
</evidence>
<feature type="repeat" description="ANK" evidence="1">
    <location>
        <begin position="196"/>
        <end position="228"/>
    </location>
</feature>
<dbReference type="PANTHER" id="PTHR24157:SF3">
    <property type="entry name" value="ANKYRIN REPEAT, SAM AND BASIC LEUCINE ZIPPER DOMAIN-CONTAINING PROTEIN 1"/>
    <property type="match status" value="1"/>
</dbReference>
<dbReference type="Gene3D" id="1.25.40.20">
    <property type="entry name" value="Ankyrin repeat-containing domain"/>
    <property type="match status" value="2"/>
</dbReference>
<dbReference type="InterPro" id="IPR002110">
    <property type="entry name" value="Ankyrin_rpt"/>
</dbReference>
<dbReference type="GeneID" id="107266384"/>
<dbReference type="SUPFAM" id="SSF47769">
    <property type="entry name" value="SAM/Pointed domain"/>
    <property type="match status" value="1"/>
</dbReference>
<dbReference type="InterPro" id="IPR001660">
    <property type="entry name" value="SAM"/>
</dbReference>
<dbReference type="SMART" id="SM00248">
    <property type="entry name" value="ANK"/>
    <property type="match status" value="4"/>
</dbReference>
<dbReference type="PANTHER" id="PTHR24157">
    <property type="entry name" value="ANKYRIN REPEAT, SAM AND BASIC LEUCINE ZIPPER DOMAIN-CONTAINING PROTEIN 1"/>
    <property type="match status" value="1"/>
</dbReference>
<dbReference type="InterPro" id="IPR013761">
    <property type="entry name" value="SAM/pointed_sf"/>
</dbReference>
<dbReference type="InterPro" id="IPR036770">
    <property type="entry name" value="Ankyrin_rpt-contain_sf"/>
</dbReference>
<feature type="coiled-coil region" evidence="2">
    <location>
        <begin position="402"/>
        <end position="429"/>
    </location>
</feature>
<dbReference type="Proteomes" id="UP000694920">
    <property type="component" value="Unplaced"/>
</dbReference>
<dbReference type="SUPFAM" id="SSF48403">
    <property type="entry name" value="Ankyrin repeat"/>
    <property type="match status" value="1"/>
</dbReference>
<dbReference type="Pfam" id="PF12796">
    <property type="entry name" value="Ank_2"/>
    <property type="match status" value="2"/>
</dbReference>
<dbReference type="CDD" id="cd09487">
    <property type="entry name" value="SAM_superfamily"/>
    <property type="match status" value="1"/>
</dbReference>
<sequence>MNARPAGFSDDECDDCEGFSFPDDHLPDIPVQVSNVMKSTATNLQTSNAHKGNVCQDAHELDFTLMNACIAGQIEVIDEYAHLHNINDFLYTGWSPLLYACASVQPDIVEYLLSLGADPNKHKDGFTPLMALCNSIKGAKEKCLCCLSLLIEARANVDATGKQRETALMYACKMREPEVIEELLKHVKDIDACDSEEHTALFYAVIANRVEVVQLLLEHKANPAHRDRRNQTIRDIAMAKEFGKILSLLGIEEETFDNYESKKILGWRDMFPSLCAKDEETVNLDISGILYGMGLRQYKKLFCGMDLRTFLQLNEDDLIRLGMDISCHRKRFIEDLQKFHVKKWSVQSIGTIKKSLPYTIYDGVVSLGNVARQINVIGSSFQYIKNGLQRVKGNNAIIANEKLDYNENLRKTQETLKILKKEIHQVTTLADKIAKENNLGVPATYISKKKKRYNWTIILSVTLMAGMYLSKTTHIQKLWNE</sequence>